<dbReference type="InterPro" id="IPR023997">
    <property type="entry name" value="TonB-dep_OMP_SusC/RagA_CS"/>
</dbReference>
<dbReference type="NCBIfam" id="TIGR04057">
    <property type="entry name" value="SusC_RagA_signa"/>
    <property type="match status" value="1"/>
</dbReference>
<keyword evidence="6 8" id="KW-0472">Membrane</keyword>
<dbReference type="SUPFAM" id="SSF49464">
    <property type="entry name" value="Carboxypeptidase regulatory domain-like"/>
    <property type="match status" value="1"/>
</dbReference>
<evidence type="ECO:0000256" key="4">
    <source>
        <dbReference type="ARBA" id="ARBA00022692"/>
    </source>
</evidence>
<feature type="domain" description="TonB-dependent receptor-like beta-barrel" evidence="11">
    <location>
        <begin position="439"/>
        <end position="974"/>
    </location>
</feature>
<dbReference type="GO" id="GO:0009279">
    <property type="term" value="C:cell outer membrane"/>
    <property type="evidence" value="ECO:0007669"/>
    <property type="project" value="UniProtKB-SubCell"/>
</dbReference>
<dbReference type="InterPro" id="IPR012910">
    <property type="entry name" value="Plug_dom"/>
</dbReference>
<proteinExistence type="inferred from homology"/>
<name>A0A2N6QQD0_9BACT</name>
<evidence type="ECO:0000256" key="3">
    <source>
        <dbReference type="ARBA" id="ARBA00022452"/>
    </source>
</evidence>
<dbReference type="Gene3D" id="2.40.170.20">
    <property type="entry name" value="TonB-dependent receptor, beta-barrel domain"/>
    <property type="match status" value="1"/>
</dbReference>
<comment type="subcellular location">
    <subcellularLocation>
        <location evidence="1 8">Cell outer membrane</location>
        <topology evidence="1 8">Multi-pass membrane protein</topology>
    </subcellularLocation>
</comment>
<evidence type="ECO:0000259" key="12">
    <source>
        <dbReference type="Pfam" id="PF07715"/>
    </source>
</evidence>
<dbReference type="InterPro" id="IPR023996">
    <property type="entry name" value="TonB-dep_OMP_SusC/RagA"/>
</dbReference>
<evidence type="ECO:0000256" key="6">
    <source>
        <dbReference type="ARBA" id="ARBA00023136"/>
    </source>
</evidence>
<keyword evidence="13" id="KW-0675">Receptor</keyword>
<organism evidence="13 14">
    <name type="scientific">Hoylesella buccalis</name>
    <dbReference type="NCBI Taxonomy" id="28127"/>
    <lineage>
        <taxon>Bacteria</taxon>
        <taxon>Pseudomonadati</taxon>
        <taxon>Bacteroidota</taxon>
        <taxon>Bacteroidia</taxon>
        <taxon>Bacteroidales</taxon>
        <taxon>Prevotellaceae</taxon>
        <taxon>Hoylesella</taxon>
    </lineage>
</organism>
<accession>A0A2N6QQD0</accession>
<evidence type="ECO:0000313" key="13">
    <source>
        <dbReference type="EMBL" id="PMC23934.1"/>
    </source>
</evidence>
<dbReference type="InterPro" id="IPR036942">
    <property type="entry name" value="Beta-barrel_TonB_sf"/>
</dbReference>
<comment type="caution">
    <text evidence="13">The sequence shown here is derived from an EMBL/GenBank/DDBJ whole genome shotgun (WGS) entry which is preliminary data.</text>
</comment>
<keyword evidence="4 8" id="KW-0812">Transmembrane</keyword>
<dbReference type="NCBIfam" id="TIGR04056">
    <property type="entry name" value="OMP_RagA_SusC"/>
    <property type="match status" value="1"/>
</dbReference>
<feature type="chain" id="PRO_5014795326" evidence="10">
    <location>
        <begin position="21"/>
        <end position="1016"/>
    </location>
</feature>
<dbReference type="Gene3D" id="2.170.130.10">
    <property type="entry name" value="TonB-dependent receptor, plug domain"/>
    <property type="match status" value="1"/>
</dbReference>
<evidence type="ECO:0000256" key="1">
    <source>
        <dbReference type="ARBA" id="ARBA00004571"/>
    </source>
</evidence>
<feature type="domain" description="TonB-dependent receptor plug" evidence="12">
    <location>
        <begin position="113"/>
        <end position="218"/>
    </location>
</feature>
<comment type="similarity">
    <text evidence="8 9">Belongs to the TonB-dependent receptor family.</text>
</comment>
<keyword evidence="3 8" id="KW-1134">Transmembrane beta strand</keyword>
<dbReference type="PROSITE" id="PS52016">
    <property type="entry name" value="TONB_DEPENDENT_REC_3"/>
    <property type="match status" value="1"/>
</dbReference>
<dbReference type="RefSeq" id="WP_102697579.1">
    <property type="nucleotide sequence ID" value="NZ_PNGJ01000006.1"/>
</dbReference>
<evidence type="ECO:0000256" key="8">
    <source>
        <dbReference type="PROSITE-ProRule" id="PRU01360"/>
    </source>
</evidence>
<dbReference type="Pfam" id="PF07715">
    <property type="entry name" value="Plug"/>
    <property type="match status" value="1"/>
</dbReference>
<dbReference type="Proteomes" id="UP000235564">
    <property type="component" value="Unassembled WGS sequence"/>
</dbReference>
<evidence type="ECO:0000256" key="5">
    <source>
        <dbReference type="ARBA" id="ARBA00023077"/>
    </source>
</evidence>
<keyword evidence="7 8" id="KW-0998">Cell outer membrane</keyword>
<evidence type="ECO:0000259" key="11">
    <source>
        <dbReference type="Pfam" id="PF00593"/>
    </source>
</evidence>
<dbReference type="InterPro" id="IPR039426">
    <property type="entry name" value="TonB-dep_rcpt-like"/>
</dbReference>
<keyword evidence="5 9" id="KW-0798">TonB box</keyword>
<dbReference type="Pfam" id="PF13715">
    <property type="entry name" value="CarbopepD_reg_2"/>
    <property type="match status" value="1"/>
</dbReference>
<dbReference type="InterPro" id="IPR008969">
    <property type="entry name" value="CarboxyPept-like_regulatory"/>
</dbReference>
<evidence type="ECO:0000256" key="2">
    <source>
        <dbReference type="ARBA" id="ARBA00022448"/>
    </source>
</evidence>
<dbReference type="AlphaFoldDB" id="A0A2N6QQD0"/>
<dbReference type="InterPro" id="IPR000531">
    <property type="entry name" value="Beta-barrel_TonB"/>
</dbReference>
<protein>
    <submittedName>
        <fullName evidence="13">TonB-dependent receptor</fullName>
    </submittedName>
</protein>
<keyword evidence="2 8" id="KW-0813">Transport</keyword>
<dbReference type="SUPFAM" id="SSF56935">
    <property type="entry name" value="Porins"/>
    <property type="match status" value="1"/>
</dbReference>
<dbReference type="Pfam" id="PF00593">
    <property type="entry name" value="TonB_dep_Rec_b-barrel"/>
    <property type="match status" value="1"/>
</dbReference>
<dbReference type="Gene3D" id="2.60.40.1120">
    <property type="entry name" value="Carboxypeptidase-like, regulatory domain"/>
    <property type="match status" value="1"/>
</dbReference>
<evidence type="ECO:0000256" key="7">
    <source>
        <dbReference type="ARBA" id="ARBA00023237"/>
    </source>
</evidence>
<evidence type="ECO:0000256" key="10">
    <source>
        <dbReference type="SAM" id="SignalP"/>
    </source>
</evidence>
<keyword evidence="10" id="KW-0732">Signal</keyword>
<sequence length="1016" mass="113151">MCKHLLTFLMMFFCSTTLFAQQGKTVSGSVSDATSGEPLVGATVQETGTSNGTVTDIDGNFKIVVNGSQLTISYVGYTTETVTVNSSGTYTVKLTSDNDINEIVVIGYGTQRKSDLTGSLASIGEKDIKNYATSNVSNLIAGKAAGVFVGTSSGQPGSDAVVRVRGLGTVNDNNPLYVVDGQFMDNISSINPADIERIEVLKDASACAIYGSRGSNGVILVTTKGGLAERTVVTLDAAVGIRSSYDAMDMMDSDQFYDFITTAYAKDAGFDKAKFTNLYKKGYNTDWWDEVTRNAFNQNYNLSIRTGSDKSRTALSLGYVDEKGAIIETDFNRLNVRLNSEYDINKYLTVGANLNLARMKKRDSGSLPSFDFIQKADPFTPVINPLVAPGLENYEYNKWAPTAYSFDPNPVSILKLNDCHNDMFNVFGNVFTKVHLTKDFFYRIQFSYERNHDTFYAFRPIYSAIFPDDMMGNRESKYNTQTEFTNNSATVANYLVEQRLNYNKEFGKHRLDAMVAMTYERNKAEGINAFKRAALGNDPIYRILSAQTTGDQTSGDKVTSSMLSYLGRVNYAYNDTYLTTVNFRADGSSHFAKGNKWGYFPSLSLGWRISNEKFFQESSAAYWIDNLKLRLGWGQNGNQRIDANAPLTLIGTNNEMQWYFGTGYSHGYIPTYQGNSDIKWETSQQTNIGIDATFFNNTLEISMDYYIKRTKDMLLNMPIPSFGAFPNSPFFNAGDLKNNGFEFVANYRNHVGEFNYFAALNFSSYTTKVTSLTQDYLTGAVSRTYVDGPIGRFWGWKQIGIFQNQNEIDAYVAADGSKIQPNAHPGDFKFAKLTDSGALNDDDRTFIGDPNPDLIFGFNLGFEYKGFDLSAAFQGTIGNDIYNLSKGTLAVAGWQNALADAYTKAWRQEGDNAMYPRISASNDNNNFRTSSFYVEDGSYLRLQNLQLGYSLPQTLMLKLKYISSCRFYLAAQNLFTITGYSGLNPDLGVNNPLDMGYDRTHYPSSRTFTFGVNLQF</sequence>
<evidence type="ECO:0000256" key="9">
    <source>
        <dbReference type="RuleBase" id="RU003357"/>
    </source>
</evidence>
<dbReference type="InterPro" id="IPR037066">
    <property type="entry name" value="Plug_dom_sf"/>
</dbReference>
<reference evidence="13 14" key="1">
    <citation type="submission" date="2017-09" db="EMBL/GenBank/DDBJ databases">
        <title>Bacterial strain isolated from the female urinary microbiota.</title>
        <authorList>
            <person name="Thomas-White K."/>
            <person name="Kumar N."/>
            <person name="Forster S."/>
            <person name="Putonti C."/>
            <person name="Lawley T."/>
            <person name="Wolfe A.J."/>
        </authorList>
    </citation>
    <scope>NUCLEOTIDE SEQUENCE [LARGE SCALE GENOMIC DNA]</scope>
    <source>
        <strain evidence="13 14">UMB0536</strain>
    </source>
</reference>
<evidence type="ECO:0000313" key="14">
    <source>
        <dbReference type="Proteomes" id="UP000235564"/>
    </source>
</evidence>
<gene>
    <name evidence="13" type="ORF">CJ231_08555</name>
</gene>
<dbReference type="EMBL" id="PNGJ01000006">
    <property type="protein sequence ID" value="PMC23934.1"/>
    <property type="molecule type" value="Genomic_DNA"/>
</dbReference>
<feature type="signal peptide" evidence="10">
    <location>
        <begin position="1"/>
        <end position="20"/>
    </location>
</feature>
<dbReference type="OrthoDB" id="1109428at2"/>